<feature type="domain" description="Resolvase/invertase-type recombinase catalytic" evidence="1">
    <location>
        <begin position="9"/>
        <end position="161"/>
    </location>
</feature>
<dbReference type="PROSITE" id="PS51736">
    <property type="entry name" value="RECOMBINASES_3"/>
    <property type="match status" value="1"/>
</dbReference>
<dbReference type="InterPro" id="IPR036162">
    <property type="entry name" value="Resolvase-like_N_sf"/>
</dbReference>
<reference evidence="4" key="1">
    <citation type="journal article" date="2009" name="Appl. Environ. Microbiol.">
        <title>Complete genome sequence of the chemolithoautotrophic marine magnetotactic coccus strain MC-1.</title>
        <authorList>
            <person name="Schubbe S."/>
            <person name="Williams T.J."/>
            <person name="Xie G."/>
            <person name="Kiss H.E."/>
            <person name="Brettin T.S."/>
            <person name="Martinez D."/>
            <person name="Ross C.A."/>
            <person name="Schuler D."/>
            <person name="Cox B.L."/>
            <person name="Nealson K.H."/>
            <person name="Bazylinski D.A."/>
        </authorList>
    </citation>
    <scope>NUCLEOTIDE SEQUENCE [LARGE SCALE GENOMIC DNA]</scope>
    <source>
        <strain evidence="4">ATCC BAA-1437 / JCM 17883 / MC-1</strain>
    </source>
</reference>
<gene>
    <name evidence="3" type="ordered locus">Mmc1_2777</name>
</gene>
<dbReference type="SUPFAM" id="SSF53041">
    <property type="entry name" value="Resolvase-like"/>
    <property type="match status" value="1"/>
</dbReference>
<dbReference type="AlphaFoldDB" id="A0LBC7"/>
<dbReference type="EMBL" id="CP000471">
    <property type="protein sequence ID" value="ABK45270.1"/>
    <property type="molecule type" value="Genomic_DNA"/>
</dbReference>
<dbReference type="STRING" id="156889.Mmc1_2777"/>
<organism evidence="3 4">
    <name type="scientific">Magnetococcus marinus (strain ATCC BAA-1437 / JCM 17883 / MC-1)</name>
    <dbReference type="NCBI Taxonomy" id="156889"/>
    <lineage>
        <taxon>Bacteria</taxon>
        <taxon>Pseudomonadati</taxon>
        <taxon>Pseudomonadota</taxon>
        <taxon>Magnetococcia</taxon>
        <taxon>Magnetococcales</taxon>
        <taxon>Magnetococcaceae</taxon>
        <taxon>Magnetococcus</taxon>
    </lineage>
</organism>
<dbReference type="Proteomes" id="UP000002586">
    <property type="component" value="Chromosome"/>
</dbReference>
<evidence type="ECO:0000313" key="4">
    <source>
        <dbReference type="Proteomes" id="UP000002586"/>
    </source>
</evidence>
<keyword evidence="4" id="KW-1185">Reference proteome</keyword>
<dbReference type="HOGENOM" id="CLU_010686_18_15_5"/>
<dbReference type="InterPro" id="IPR006119">
    <property type="entry name" value="Resolv_N"/>
</dbReference>
<dbReference type="InterPro" id="IPR038109">
    <property type="entry name" value="DNA_bind_recomb_sf"/>
</dbReference>
<dbReference type="InterPro" id="IPR011109">
    <property type="entry name" value="DNA_bind_recombinase_dom"/>
</dbReference>
<evidence type="ECO:0000259" key="1">
    <source>
        <dbReference type="PROSITE" id="PS51736"/>
    </source>
</evidence>
<evidence type="ECO:0000259" key="2">
    <source>
        <dbReference type="PROSITE" id="PS51737"/>
    </source>
</evidence>
<accession>A0LBC7</accession>
<dbReference type="Pfam" id="PF13408">
    <property type="entry name" value="Zn_ribbon_recom"/>
    <property type="match status" value="1"/>
</dbReference>
<dbReference type="Pfam" id="PF07508">
    <property type="entry name" value="Recombinase"/>
    <property type="match status" value="1"/>
</dbReference>
<name>A0LBC7_MAGMM</name>
<dbReference type="SMART" id="SM00857">
    <property type="entry name" value="Resolvase"/>
    <property type="match status" value="1"/>
</dbReference>
<dbReference type="InterPro" id="IPR025827">
    <property type="entry name" value="Zn_ribbon_recom_dom"/>
</dbReference>
<evidence type="ECO:0000313" key="3">
    <source>
        <dbReference type="EMBL" id="ABK45270.1"/>
    </source>
</evidence>
<dbReference type="eggNOG" id="COG1961">
    <property type="taxonomic scope" value="Bacteria"/>
</dbReference>
<dbReference type="Pfam" id="PF00239">
    <property type="entry name" value="Resolvase"/>
    <property type="match status" value="1"/>
</dbReference>
<dbReference type="GO" id="GO:0003677">
    <property type="term" value="F:DNA binding"/>
    <property type="evidence" value="ECO:0007669"/>
    <property type="project" value="InterPro"/>
</dbReference>
<feature type="domain" description="Recombinase" evidence="2">
    <location>
        <begin position="169"/>
        <end position="284"/>
    </location>
</feature>
<dbReference type="PROSITE" id="PS51737">
    <property type="entry name" value="RECOMBINASE_DNA_BIND"/>
    <property type="match status" value="1"/>
</dbReference>
<dbReference type="PANTHER" id="PTHR30461">
    <property type="entry name" value="DNA-INVERTASE FROM LAMBDOID PROPHAGE"/>
    <property type="match status" value="1"/>
</dbReference>
<dbReference type="KEGG" id="mgm:Mmc1_2777"/>
<dbReference type="InterPro" id="IPR050639">
    <property type="entry name" value="SSR_resolvase"/>
</dbReference>
<dbReference type="OrthoDB" id="9791494at2"/>
<dbReference type="RefSeq" id="WP_011714353.1">
    <property type="nucleotide sequence ID" value="NC_008576.1"/>
</dbReference>
<dbReference type="CDD" id="cd00338">
    <property type="entry name" value="Ser_Recombinase"/>
    <property type="match status" value="1"/>
</dbReference>
<dbReference type="PANTHER" id="PTHR30461:SF23">
    <property type="entry name" value="DNA RECOMBINASE-RELATED"/>
    <property type="match status" value="1"/>
</dbReference>
<protein>
    <submittedName>
        <fullName evidence="3">Recombinase</fullName>
    </submittedName>
</protein>
<dbReference type="Gene3D" id="3.40.50.1390">
    <property type="entry name" value="Resolvase, N-terminal catalytic domain"/>
    <property type="match status" value="1"/>
</dbReference>
<sequence length="441" mass="49528">MTAKHQKIRCAIYTRKSTEEGLDKDFNTMENQRESCSSYITSQKAEGWIELADAYDDPGFSGGTMKRPALTRLLQDIENGKVDCICVYKIDRLSRSLVDFTKMIDLFDKHGVTFISITQSFNTTTSMGRLTLNILLSFAQFEREIAAERIQDKFAASRRKGMWMGGHPILGYDIQNRALVINQQEADQVRFIFQRYSECGSPTITLKGMADKGITNKTWTNGSGKLRIGTPFNKSTLNRLLKNRVYIGEVVHKGNIYPGQHEAIISQELWNKVQQTIKLNNRPNSIIPKGQTPFPLRGLVHCKHCGMAMTPTQTKKNGQVQYRYYSCSGARKGVTENCPLPNVPAGDIERLVLAQVQNLVNSPEVLAKTISMVKAQEPAIPEHEIIGLLASLSPVWDELFPLEQNRLLKLLVKSIDLSEQGADLFLNVEGIHTLVHELEAA</sequence>
<reference evidence="3 4" key="2">
    <citation type="journal article" date="2012" name="Int. J. Syst. Evol. Microbiol.">
        <title>Magnetococcus marinus gen. nov., sp. nov., a marine, magnetotactic bacterium that represents a novel lineage (Magnetococcaceae fam. nov.; Magnetococcales ord. nov.) at the base of the Alphaproteobacteria.</title>
        <authorList>
            <person name="Bazylinski D.A."/>
            <person name="Williams T.J."/>
            <person name="Lefevre C.T."/>
            <person name="Berg R.J."/>
            <person name="Zhang C.L."/>
            <person name="Bowser S.S."/>
            <person name="Dean A.J."/>
            <person name="Beveridge T.J."/>
        </authorList>
    </citation>
    <scope>NUCLEOTIDE SEQUENCE [LARGE SCALE GENOMIC DNA]</scope>
    <source>
        <strain evidence="4">ATCC BAA-1437 / JCM 17883 / MC-1</strain>
    </source>
</reference>
<proteinExistence type="predicted"/>
<dbReference type="GO" id="GO:0000150">
    <property type="term" value="F:DNA strand exchange activity"/>
    <property type="evidence" value="ECO:0007669"/>
    <property type="project" value="InterPro"/>
</dbReference>
<dbReference type="Gene3D" id="3.90.1750.20">
    <property type="entry name" value="Putative Large Serine Recombinase, Chain B, Domain 2"/>
    <property type="match status" value="1"/>
</dbReference>